<evidence type="ECO:0000256" key="2">
    <source>
        <dbReference type="SAM" id="Phobius"/>
    </source>
</evidence>
<evidence type="ECO:0000256" key="3">
    <source>
        <dbReference type="SAM" id="SignalP"/>
    </source>
</evidence>
<reference evidence="5 6" key="1">
    <citation type="submission" date="2021-04" db="EMBL/GenBank/DDBJ databases">
        <authorList>
            <person name="Bliznina A."/>
        </authorList>
    </citation>
    <scope>NUCLEOTIDE SEQUENCE [LARGE SCALE GENOMIC DNA]</scope>
</reference>
<dbReference type="Proteomes" id="UP001158576">
    <property type="component" value="Chromosome XSR"/>
</dbReference>
<dbReference type="InterPro" id="IPR030398">
    <property type="entry name" value="SEA_DG_dom"/>
</dbReference>
<feature type="transmembrane region" description="Helical" evidence="2">
    <location>
        <begin position="897"/>
        <end position="917"/>
    </location>
</feature>
<evidence type="ECO:0000256" key="1">
    <source>
        <dbReference type="SAM" id="MobiDB-lite"/>
    </source>
</evidence>
<dbReference type="EMBL" id="OU015569">
    <property type="protein sequence ID" value="CAG5099209.1"/>
    <property type="molecule type" value="Genomic_DNA"/>
</dbReference>
<evidence type="ECO:0000313" key="5">
    <source>
        <dbReference type="EMBL" id="CAG5099209.1"/>
    </source>
</evidence>
<name>A0ABN7SM47_OIKDI</name>
<feature type="chain" id="PRO_5046255130" evidence="3">
    <location>
        <begin position="20"/>
        <end position="984"/>
    </location>
</feature>
<feature type="compositionally biased region" description="Polar residues" evidence="1">
    <location>
        <begin position="929"/>
        <end position="938"/>
    </location>
</feature>
<feature type="domain" description="Peptidase S72" evidence="4">
    <location>
        <begin position="753"/>
        <end position="869"/>
    </location>
</feature>
<feature type="signal peptide" evidence="3">
    <location>
        <begin position="1"/>
        <end position="19"/>
    </location>
</feature>
<dbReference type="PROSITE" id="PS51699">
    <property type="entry name" value="SEA_DG"/>
    <property type="match status" value="1"/>
</dbReference>
<keyword evidence="2" id="KW-1133">Transmembrane helix</keyword>
<keyword evidence="2" id="KW-0812">Transmembrane</keyword>
<keyword evidence="3" id="KW-0732">Signal</keyword>
<sequence>MKILVGILSTLLGVADAKADTITFDKQQANNFFYKMLRPRKEGKLEVFQIPDGVVKDDSQTAYTNYLALKGKKAQSPQEALEYANTPGSEYALRKEDWVSINDDEFVFFPIPVSTRTYQVTPKTQQFLWIVGNEANWEPAMHRFRFKVDKMPQDALDSSALRVSFTVDDDDILQQSIRELFDTLVGYTSTDIEHWRVVHVDETAADGTVVVDFVYREGSECLSAYDDIWPFMTGSSMSMVGESEPKEDLRQAAATSGQSILTLSLTVPDACDVPMVAPPPRPKAPATQTQTYTAGEPFTVELLLGSGSAIDGVPSQFVAVNEDTASFLIPLNAAGKMTLKVSNGDTEYDLVLEPAAYEPFAGKSLTFDGGLSFEQRQQLVEKIPFPLVDSTQDGVAFGLPSSLCADLAEYDFISDRSAEVGGIVGTVDCQLKKKKLKKEVSLKVGKVNEIDLPSADMKIIDLGSLDDKLILVDDNVAKVLLPQNNLDDIAEDSLRIILADQENDEFEVVLDLSEAKENSVDPAFTLNFKFNSQPADRWGLSETLTALKEIKRAGVPSSFELIEVSDNVLVMTDADNANSKCSELEGEYAFIENGELYFRSKYFKDAWEISTIDSVSCKTPTEAPTTEKTTMKPTTSKPVCVLDQVKLQKKVSLNIQENVEERFSKEDLLENIEKEFLDQVEIIPNKVDASISNWNSFNEELTVFATWDAIVEMKSASGLEDKKASDISFTVSAENCKDQVIKFEFVVDFVDDCKKPSHVLSIELLTRDQKPMISDKYSTMEIIRETYGDDDMGFIRVQNFTKVDSAGMIYITWLNHTEVICQEEYCPSDEVQHLVDFIVDQSNPQTAKAKDQFVNYFKGTDYILKHIKSLKINACRKMESTPKSDPVDAASTAGTSVILLIIGTIALVTAAIGCIYMKKKKENEQQNQPGRVQSIDETFTSRKDGNVTIMENDLNPAENQSLLQGQQDEFSQKPDSKPEGLTSS</sequence>
<proteinExistence type="predicted"/>
<evidence type="ECO:0000259" key="4">
    <source>
        <dbReference type="PROSITE" id="PS51699"/>
    </source>
</evidence>
<feature type="region of interest" description="Disordered" evidence="1">
    <location>
        <begin position="922"/>
        <end position="984"/>
    </location>
</feature>
<accession>A0ABN7SM47</accession>
<feature type="compositionally biased region" description="Polar residues" evidence="1">
    <location>
        <begin position="957"/>
        <end position="969"/>
    </location>
</feature>
<gene>
    <name evidence="5" type="ORF">OKIOD_LOCUS7904</name>
</gene>
<organism evidence="5 6">
    <name type="scientific">Oikopleura dioica</name>
    <name type="common">Tunicate</name>
    <dbReference type="NCBI Taxonomy" id="34765"/>
    <lineage>
        <taxon>Eukaryota</taxon>
        <taxon>Metazoa</taxon>
        <taxon>Chordata</taxon>
        <taxon>Tunicata</taxon>
        <taxon>Appendicularia</taxon>
        <taxon>Copelata</taxon>
        <taxon>Oikopleuridae</taxon>
        <taxon>Oikopleura</taxon>
    </lineage>
</organism>
<keyword evidence="6" id="KW-1185">Reference proteome</keyword>
<evidence type="ECO:0000313" key="6">
    <source>
        <dbReference type="Proteomes" id="UP001158576"/>
    </source>
</evidence>
<keyword evidence="2" id="KW-0472">Membrane</keyword>
<protein>
    <submittedName>
        <fullName evidence="5">Oidioi.mRNA.OKI2018_I69.XSR.g16346.t1.cds</fullName>
    </submittedName>
</protein>